<dbReference type="EMBL" id="JACGWO010000011">
    <property type="protein sequence ID" value="KAK4415433.1"/>
    <property type="molecule type" value="Genomic_DNA"/>
</dbReference>
<evidence type="ECO:0000313" key="2">
    <source>
        <dbReference type="Proteomes" id="UP001293254"/>
    </source>
</evidence>
<name>A0AAE1XP21_9LAMI</name>
<dbReference type="Proteomes" id="UP001293254">
    <property type="component" value="Unassembled WGS sequence"/>
</dbReference>
<comment type="caution">
    <text evidence="1">The sequence shown here is derived from an EMBL/GenBank/DDBJ whole genome shotgun (WGS) entry which is preliminary data.</text>
</comment>
<evidence type="ECO:0000313" key="1">
    <source>
        <dbReference type="EMBL" id="KAK4415433.1"/>
    </source>
</evidence>
<sequence length="116" mass="12709">MRSQRVPIFVNECRGFIPSVRIATLRGRMCFMCWPPVSLLGRRAAGQGISAGGLGLWLGKKVVHVLPSFRVGWTEKGMANWKKLLRLERLSNLLLDGGWSSIIVEGDCAVLITSGG</sequence>
<reference evidence="1" key="2">
    <citation type="journal article" date="2024" name="Plant">
        <title>Genomic evolution and insights into agronomic trait innovations of Sesamum species.</title>
        <authorList>
            <person name="Miao H."/>
            <person name="Wang L."/>
            <person name="Qu L."/>
            <person name="Liu H."/>
            <person name="Sun Y."/>
            <person name="Le M."/>
            <person name="Wang Q."/>
            <person name="Wei S."/>
            <person name="Zheng Y."/>
            <person name="Lin W."/>
            <person name="Duan Y."/>
            <person name="Cao H."/>
            <person name="Xiong S."/>
            <person name="Wang X."/>
            <person name="Wei L."/>
            <person name="Li C."/>
            <person name="Ma Q."/>
            <person name="Ju M."/>
            <person name="Zhao R."/>
            <person name="Li G."/>
            <person name="Mu C."/>
            <person name="Tian Q."/>
            <person name="Mei H."/>
            <person name="Zhang T."/>
            <person name="Gao T."/>
            <person name="Zhang H."/>
        </authorList>
    </citation>
    <scope>NUCLEOTIDE SEQUENCE</scope>
    <source>
        <strain evidence="1">3651</strain>
    </source>
</reference>
<organism evidence="1 2">
    <name type="scientific">Sesamum alatum</name>
    <dbReference type="NCBI Taxonomy" id="300844"/>
    <lineage>
        <taxon>Eukaryota</taxon>
        <taxon>Viridiplantae</taxon>
        <taxon>Streptophyta</taxon>
        <taxon>Embryophyta</taxon>
        <taxon>Tracheophyta</taxon>
        <taxon>Spermatophyta</taxon>
        <taxon>Magnoliopsida</taxon>
        <taxon>eudicotyledons</taxon>
        <taxon>Gunneridae</taxon>
        <taxon>Pentapetalae</taxon>
        <taxon>asterids</taxon>
        <taxon>lamiids</taxon>
        <taxon>Lamiales</taxon>
        <taxon>Pedaliaceae</taxon>
        <taxon>Sesamum</taxon>
    </lineage>
</organism>
<proteinExistence type="predicted"/>
<accession>A0AAE1XP21</accession>
<dbReference type="AlphaFoldDB" id="A0AAE1XP21"/>
<protein>
    <submittedName>
        <fullName evidence="1">Uncharacterized protein</fullName>
    </submittedName>
</protein>
<keyword evidence="2" id="KW-1185">Reference proteome</keyword>
<gene>
    <name evidence="1" type="ORF">Salat_2650700</name>
</gene>
<reference evidence="1" key="1">
    <citation type="submission" date="2020-06" db="EMBL/GenBank/DDBJ databases">
        <authorList>
            <person name="Li T."/>
            <person name="Hu X."/>
            <person name="Zhang T."/>
            <person name="Song X."/>
            <person name="Zhang H."/>
            <person name="Dai N."/>
            <person name="Sheng W."/>
            <person name="Hou X."/>
            <person name="Wei L."/>
        </authorList>
    </citation>
    <scope>NUCLEOTIDE SEQUENCE</scope>
    <source>
        <strain evidence="1">3651</strain>
        <tissue evidence="1">Leaf</tissue>
    </source>
</reference>